<dbReference type="AlphaFoldDB" id="A0A382J1U9"/>
<name>A0A382J1U9_9ZZZZ</name>
<evidence type="ECO:0000313" key="1">
    <source>
        <dbReference type="EMBL" id="SVC06074.1"/>
    </source>
</evidence>
<protein>
    <submittedName>
        <fullName evidence="1">Uncharacterized protein</fullName>
    </submittedName>
</protein>
<dbReference type="EMBL" id="UINC01071289">
    <property type="protein sequence ID" value="SVC06074.1"/>
    <property type="molecule type" value="Genomic_DNA"/>
</dbReference>
<reference evidence="1" key="1">
    <citation type="submission" date="2018-05" db="EMBL/GenBank/DDBJ databases">
        <authorList>
            <person name="Lanie J.A."/>
            <person name="Ng W.-L."/>
            <person name="Kazmierczak K.M."/>
            <person name="Andrzejewski T.M."/>
            <person name="Davidsen T.M."/>
            <person name="Wayne K.J."/>
            <person name="Tettelin H."/>
            <person name="Glass J.I."/>
            <person name="Rusch D."/>
            <person name="Podicherti R."/>
            <person name="Tsui H.-C.T."/>
            <person name="Winkler M.E."/>
        </authorList>
    </citation>
    <scope>NUCLEOTIDE SEQUENCE</scope>
</reference>
<organism evidence="1">
    <name type="scientific">marine metagenome</name>
    <dbReference type="NCBI Taxonomy" id="408172"/>
    <lineage>
        <taxon>unclassified sequences</taxon>
        <taxon>metagenomes</taxon>
        <taxon>ecological metagenomes</taxon>
    </lineage>
</organism>
<accession>A0A382J1U9</accession>
<proteinExistence type="predicted"/>
<sequence length="24" mass="2860">MAEEFVEWWKGFGKDLEEDIEANS</sequence>
<gene>
    <name evidence="1" type="ORF">METZ01_LOCUS258928</name>
</gene>